<keyword evidence="2" id="KW-0496">Mitochondrion</keyword>
<reference evidence="2 3" key="1">
    <citation type="submission" date="2018-03" db="EMBL/GenBank/DDBJ databases">
        <authorList>
            <person name="Fogelqvist J."/>
        </authorList>
    </citation>
    <scope>NUCLEOTIDE SEQUENCE [LARGE SCALE GENOMIC DNA]</scope>
</reference>
<sequence>MTHPDDPAVDWGSDGTASSMSMLSRRERNRRSSILARKRAKADRHRMELKISRLRLENRLLRAMSWPNNGRESPSLDKLVVDELTEALQERPSKSKTSSIRKLIVQLLTGSSVVGHGVQNAVDHHIDCLLATLQLNGAVLDNVECLEEIRSARQALLEAKDLFHLHGERMRSSIEDVRQLVKAEQQARFMLWAYDNSAIISQRLAHSTSGLLYCQPRPQQTEPAP</sequence>
<name>A0A3P3YKQ6_PLABS</name>
<geneLocation type="mitochondrion" evidence="2"/>
<organism evidence="2 3">
    <name type="scientific">Plasmodiophora brassicae</name>
    <name type="common">Clubroot disease agent</name>
    <dbReference type="NCBI Taxonomy" id="37360"/>
    <lineage>
        <taxon>Eukaryota</taxon>
        <taxon>Sar</taxon>
        <taxon>Rhizaria</taxon>
        <taxon>Endomyxa</taxon>
        <taxon>Phytomyxea</taxon>
        <taxon>Plasmodiophorida</taxon>
        <taxon>Plasmodiophoridae</taxon>
        <taxon>Plasmodiophora</taxon>
    </lineage>
</organism>
<evidence type="ECO:0000313" key="3">
    <source>
        <dbReference type="Proteomes" id="UP000290189"/>
    </source>
</evidence>
<dbReference type="EMBL" id="OVEO01000015">
    <property type="protein sequence ID" value="SPR00782.1"/>
    <property type="molecule type" value="Genomic_DNA"/>
</dbReference>
<dbReference type="AlphaFoldDB" id="A0A3P3YKQ6"/>
<protein>
    <submittedName>
        <fullName evidence="2">Uncharacterized protein</fullName>
    </submittedName>
</protein>
<proteinExistence type="predicted"/>
<feature type="region of interest" description="Disordered" evidence="1">
    <location>
        <begin position="1"/>
        <end position="34"/>
    </location>
</feature>
<accession>A0A3P3YKQ6</accession>
<evidence type="ECO:0000313" key="2">
    <source>
        <dbReference type="EMBL" id="SPR00782.1"/>
    </source>
</evidence>
<gene>
    <name evidence="2" type="ORF">PLBR_LOCUS7997</name>
</gene>
<dbReference type="Proteomes" id="UP000290189">
    <property type="component" value="Unassembled WGS sequence"/>
</dbReference>
<evidence type="ECO:0000256" key="1">
    <source>
        <dbReference type="SAM" id="MobiDB-lite"/>
    </source>
</evidence>